<evidence type="ECO:0000313" key="2">
    <source>
        <dbReference type="Proteomes" id="UP000093104"/>
    </source>
</evidence>
<gene>
    <name evidence="1" type="ORF">AFK24_24400</name>
</gene>
<dbReference type="OrthoDB" id="6980483at2"/>
<dbReference type="AlphaFoldDB" id="A0A1C7YX60"/>
<dbReference type="Proteomes" id="UP000093104">
    <property type="component" value="Unassembled WGS sequence"/>
</dbReference>
<evidence type="ECO:0000313" key="1">
    <source>
        <dbReference type="EMBL" id="OCR22261.1"/>
    </source>
</evidence>
<reference evidence="1 2" key="1">
    <citation type="submission" date="2015-07" db="EMBL/GenBank/DDBJ databases">
        <title>Draft genome sequence of a diazotrophic, plant growth-promoting rhizobacterium of the Pseudomonas syringae complex.</title>
        <authorList>
            <person name="Patten C.L."/>
            <person name="Jeong H."/>
        </authorList>
    </citation>
    <scope>NUCLEOTIDE SEQUENCE [LARGE SCALE GENOMIC DNA]</scope>
    <source>
        <strain evidence="1 2">GR12-2</strain>
    </source>
</reference>
<dbReference type="RefSeq" id="WP_065835668.1">
    <property type="nucleotide sequence ID" value="NZ_LGSI01000068.1"/>
</dbReference>
<protein>
    <submittedName>
        <fullName evidence="1">Uncharacterized protein</fullName>
    </submittedName>
</protein>
<name>A0A1C7YX60_PSESX</name>
<accession>A0A1C7YX60</accession>
<comment type="caution">
    <text evidence="1">The sequence shown here is derived from an EMBL/GenBank/DDBJ whole genome shotgun (WGS) entry which is preliminary data.</text>
</comment>
<dbReference type="EMBL" id="LGSI01000068">
    <property type="protein sequence ID" value="OCR22261.1"/>
    <property type="molecule type" value="Genomic_DNA"/>
</dbReference>
<sequence length="111" mass="12251">MKLLSNHQIGNVLETRLRDYKVSCKETDINVISLVLTHTYTHAVYGVSGVRPADYRGPYGATILAKTLLEAIERESVGYDAGDGKVISIVRPAERQPSRRNLTVLKLLAGQ</sequence>
<proteinExistence type="predicted"/>
<organism evidence="1 2">
    <name type="scientific">Pseudomonas syringae</name>
    <dbReference type="NCBI Taxonomy" id="317"/>
    <lineage>
        <taxon>Bacteria</taxon>
        <taxon>Pseudomonadati</taxon>
        <taxon>Pseudomonadota</taxon>
        <taxon>Gammaproteobacteria</taxon>
        <taxon>Pseudomonadales</taxon>
        <taxon>Pseudomonadaceae</taxon>
        <taxon>Pseudomonas</taxon>
    </lineage>
</organism>